<gene>
    <name evidence="1" type="ORF">MPEBLZ_01718</name>
</gene>
<reference evidence="1 2" key="1">
    <citation type="submission" date="2015-09" db="EMBL/GenBank/DDBJ databases">
        <title>A metagenomics-based metabolic model of nitrate-dependent anaerobic oxidation of methane by Methanoperedens-like archaea.</title>
        <authorList>
            <person name="Arshad A."/>
            <person name="Speth D.R."/>
            <person name="De Graaf R.M."/>
            <person name="Op Den Camp H.J."/>
            <person name="Jetten M.S."/>
            <person name="Welte C.U."/>
        </authorList>
    </citation>
    <scope>NUCLEOTIDE SEQUENCE [LARGE SCALE GENOMIC DNA]</scope>
</reference>
<comment type="caution">
    <text evidence="1">The sequence shown here is derived from an EMBL/GenBank/DDBJ whole genome shotgun (WGS) entry which is preliminary data.</text>
</comment>
<name>A0A0N8KR18_9EURY</name>
<dbReference type="EMBL" id="LKCM01000132">
    <property type="protein sequence ID" value="KPQ43698.1"/>
    <property type="molecule type" value="Genomic_DNA"/>
</dbReference>
<protein>
    <submittedName>
        <fullName evidence="1">Uncharacterized protein</fullName>
    </submittedName>
</protein>
<organism evidence="1 2">
    <name type="scientific">Candidatus Methanoperedens nitratireducens</name>
    <dbReference type="NCBI Taxonomy" id="1392998"/>
    <lineage>
        <taxon>Archaea</taxon>
        <taxon>Methanobacteriati</taxon>
        <taxon>Methanobacteriota</taxon>
        <taxon>Stenosarchaea group</taxon>
        <taxon>Methanomicrobia</taxon>
        <taxon>Methanosarcinales</taxon>
        <taxon>ANME-2 cluster</taxon>
        <taxon>Candidatus Methanoperedentaceae</taxon>
        <taxon>Candidatus Methanoperedens</taxon>
    </lineage>
</organism>
<dbReference type="AlphaFoldDB" id="A0A0N8KR18"/>
<sequence length="43" mass="4693">MNFDKEKIETALNAVNDACLHCGSSHTNECPVSMARQALKSVE</sequence>
<dbReference type="Proteomes" id="UP000050360">
    <property type="component" value="Unassembled WGS sequence"/>
</dbReference>
<evidence type="ECO:0000313" key="2">
    <source>
        <dbReference type="Proteomes" id="UP000050360"/>
    </source>
</evidence>
<proteinExistence type="predicted"/>
<accession>A0A0N8KR18</accession>
<evidence type="ECO:0000313" key="1">
    <source>
        <dbReference type="EMBL" id="KPQ43698.1"/>
    </source>
</evidence>